<name>A0A1R1F4Y3_9BACL</name>
<dbReference type="EMBL" id="MRTP01000001">
    <property type="protein sequence ID" value="OMF59158.1"/>
    <property type="molecule type" value="Genomic_DNA"/>
</dbReference>
<dbReference type="Pfam" id="PF12728">
    <property type="entry name" value="HTH_17"/>
    <property type="match status" value="1"/>
</dbReference>
<protein>
    <recommendedName>
        <fullName evidence="1">Helix-turn-helix domain-containing protein</fullName>
    </recommendedName>
</protein>
<gene>
    <name evidence="2" type="ORF">BK138_08555</name>
</gene>
<evidence type="ECO:0000313" key="3">
    <source>
        <dbReference type="Proteomes" id="UP000187172"/>
    </source>
</evidence>
<accession>A0A1R1F4Y3</accession>
<keyword evidence="3" id="KW-1185">Reference proteome</keyword>
<evidence type="ECO:0000259" key="1">
    <source>
        <dbReference type="Pfam" id="PF12728"/>
    </source>
</evidence>
<dbReference type="Proteomes" id="UP000187172">
    <property type="component" value="Unassembled WGS sequence"/>
</dbReference>
<dbReference type="InterPro" id="IPR010093">
    <property type="entry name" value="SinI_DNA-bd"/>
</dbReference>
<sequence length="75" mass="8817">MQLAQLVAQQQSKAPEAPQTFTVKEAAEYLRCSTWTIYDLCRTDSIPYFKVKSRYFFRRHELDKWISGNTNACHV</sequence>
<dbReference type="InterPro" id="IPR038148">
    <property type="entry name" value="Tn1545/Tn916_Xis"/>
</dbReference>
<dbReference type="STRING" id="297318.BK138_08555"/>
<evidence type="ECO:0000313" key="2">
    <source>
        <dbReference type="EMBL" id="OMF59158.1"/>
    </source>
</evidence>
<dbReference type="InterPro" id="IPR009061">
    <property type="entry name" value="DNA-bd_dom_put_sf"/>
</dbReference>
<dbReference type="InterPro" id="IPR041657">
    <property type="entry name" value="HTH_17"/>
</dbReference>
<proteinExistence type="predicted"/>
<dbReference type="Gene3D" id="3.90.105.50">
    <property type="match status" value="1"/>
</dbReference>
<dbReference type="GO" id="GO:0003677">
    <property type="term" value="F:DNA binding"/>
    <property type="evidence" value="ECO:0007669"/>
    <property type="project" value="InterPro"/>
</dbReference>
<dbReference type="NCBIfam" id="TIGR01764">
    <property type="entry name" value="excise"/>
    <property type="match status" value="1"/>
</dbReference>
<dbReference type="AlphaFoldDB" id="A0A1R1F4Y3"/>
<feature type="domain" description="Helix-turn-helix" evidence="1">
    <location>
        <begin position="21"/>
        <end position="69"/>
    </location>
</feature>
<comment type="caution">
    <text evidence="2">The sequence shown here is derived from an EMBL/GenBank/DDBJ whole genome shotgun (WGS) entry which is preliminary data.</text>
</comment>
<dbReference type="SUPFAM" id="SSF46955">
    <property type="entry name" value="Putative DNA-binding domain"/>
    <property type="match status" value="1"/>
</dbReference>
<organism evidence="2 3">
    <name type="scientific">Paenibacillus rhizosphaerae</name>
    <dbReference type="NCBI Taxonomy" id="297318"/>
    <lineage>
        <taxon>Bacteria</taxon>
        <taxon>Bacillati</taxon>
        <taxon>Bacillota</taxon>
        <taxon>Bacilli</taxon>
        <taxon>Bacillales</taxon>
        <taxon>Paenibacillaceae</taxon>
        <taxon>Paenibacillus</taxon>
    </lineage>
</organism>
<reference evidence="2 3" key="1">
    <citation type="submission" date="2016-11" db="EMBL/GenBank/DDBJ databases">
        <title>Paenibacillus species isolates.</title>
        <authorList>
            <person name="Beno S.M."/>
        </authorList>
    </citation>
    <scope>NUCLEOTIDE SEQUENCE [LARGE SCALE GENOMIC DNA]</scope>
    <source>
        <strain evidence="2 3">FSL R5-0378</strain>
    </source>
</reference>